<feature type="chain" id="PRO_5021759463" evidence="1">
    <location>
        <begin position="27"/>
        <end position="159"/>
    </location>
</feature>
<organism evidence="2 3">
    <name type="scientific">Danionella cerebrum</name>
    <dbReference type="NCBI Taxonomy" id="2873325"/>
    <lineage>
        <taxon>Eukaryota</taxon>
        <taxon>Metazoa</taxon>
        <taxon>Chordata</taxon>
        <taxon>Craniata</taxon>
        <taxon>Vertebrata</taxon>
        <taxon>Euteleostomi</taxon>
        <taxon>Actinopterygii</taxon>
        <taxon>Neopterygii</taxon>
        <taxon>Teleostei</taxon>
        <taxon>Ostariophysi</taxon>
        <taxon>Cypriniformes</taxon>
        <taxon>Danionidae</taxon>
        <taxon>Danioninae</taxon>
        <taxon>Danionella</taxon>
    </lineage>
</organism>
<dbReference type="EMBL" id="SRMA01025988">
    <property type="protein sequence ID" value="TRY89306.1"/>
    <property type="molecule type" value="Genomic_DNA"/>
</dbReference>
<gene>
    <name evidence="2" type="ORF">DNTS_003475</name>
</gene>
<comment type="caution">
    <text evidence="2">The sequence shown here is derived from an EMBL/GenBank/DDBJ whole genome shotgun (WGS) entry which is preliminary data.</text>
</comment>
<keyword evidence="1" id="KW-0732">Signal</keyword>
<reference evidence="2 3" key="1">
    <citation type="journal article" date="2019" name="Sci. Data">
        <title>Hybrid genome assembly and annotation of Danionella translucida.</title>
        <authorList>
            <person name="Kadobianskyi M."/>
            <person name="Schulze L."/>
            <person name="Schuelke M."/>
            <person name="Judkewitz B."/>
        </authorList>
    </citation>
    <scope>NUCLEOTIDE SEQUENCE [LARGE SCALE GENOMIC DNA]</scope>
    <source>
        <strain evidence="2 3">Bolton</strain>
    </source>
</reference>
<keyword evidence="3" id="KW-1185">Reference proteome</keyword>
<proteinExistence type="predicted"/>
<sequence>MYSFNSTELLLLLLLSVDFGLQCVKADLCQKEHPDSMESSSSQCKALACFLDLPLLLVHTGSIPLPCLEPSNDQPEIWSPQSVAMPKKKRTATAPIISFSSVLPHAQKAPQSFIDPLLGLISTLAQVTTQCNVQHSWAAPSPPPFKLPTPAPSLSLLHT</sequence>
<evidence type="ECO:0000313" key="3">
    <source>
        <dbReference type="Proteomes" id="UP000316079"/>
    </source>
</evidence>
<dbReference type="Proteomes" id="UP000316079">
    <property type="component" value="Unassembled WGS sequence"/>
</dbReference>
<feature type="signal peptide" evidence="1">
    <location>
        <begin position="1"/>
        <end position="26"/>
    </location>
</feature>
<accession>A0A553QHA4</accession>
<evidence type="ECO:0000313" key="2">
    <source>
        <dbReference type="EMBL" id="TRY89306.1"/>
    </source>
</evidence>
<protein>
    <submittedName>
        <fullName evidence="2">Uncharacterized protein</fullName>
    </submittedName>
</protein>
<name>A0A553QHA4_9TELE</name>
<dbReference type="AlphaFoldDB" id="A0A553QHA4"/>
<evidence type="ECO:0000256" key="1">
    <source>
        <dbReference type="SAM" id="SignalP"/>
    </source>
</evidence>